<evidence type="ECO:0000313" key="5">
    <source>
        <dbReference type="RefSeq" id="XP_011212954.2"/>
    </source>
</evidence>
<proteinExistence type="predicted"/>
<feature type="region of interest" description="Disordered" evidence="1">
    <location>
        <begin position="464"/>
        <end position="495"/>
    </location>
</feature>
<dbReference type="Pfam" id="PF15999">
    <property type="entry name" value="DUF4774"/>
    <property type="match status" value="1"/>
</dbReference>
<reference evidence="5" key="1">
    <citation type="submission" date="2025-08" db="UniProtKB">
        <authorList>
            <consortium name="RefSeq"/>
        </authorList>
    </citation>
    <scope>IDENTIFICATION</scope>
    <source>
        <tissue evidence="5">Adult</tissue>
    </source>
</reference>
<evidence type="ECO:0000313" key="4">
    <source>
        <dbReference type="Proteomes" id="UP001652620"/>
    </source>
</evidence>
<dbReference type="AlphaFoldDB" id="A0A6I9VHI3"/>
<dbReference type="Proteomes" id="UP001652620">
    <property type="component" value="Chromosome 5"/>
</dbReference>
<dbReference type="FunCoup" id="A0A6I9VHI3">
    <property type="interactions" value="2"/>
</dbReference>
<sequence>MILPICFLAIFVVKLDCVHLHPVQISDEVIEIEKQRLIKFPDEIELRQGSTANSSDSKIDEAQRILQEIEKINHALGYIRKQSESSRLPPILDSSQYLFPKPASQPFHQQNHQTSGMNGGTILIPSIRSVDLPRQYIASYSISKGMKNIEPLHQFQTAKDNSTKKNKYVFQPNEVVLPAPHTADEHRQLPTHFAIPVRLYRLNKEEYINKNAPQQFRVKGYKIVGDVDNFYGKAKRKDIKTNEPKSELSTKYHLFFLPRELASLKELSRMRMEERQNSQDNNSREEKGVGIQRPYRIQTTATSSSSDISSNANVTTQIIRKRVIPKPLREKDSIIIETAELTQAEDTNSFNTNNNANTNNDMNPNNNPTMYNNPSQNTNLFNARPGILKFPNIANIARPSDQKNSTPGNTIKNAFQNIFKLPFLQDNKPNMTMGELGQTLQMTAKPFFTTQANQHTQTFYDFVGSKQPEKGSDYQWEDEASSASEDEEVNSTEHEQKHIFGNQQNGELKTQMEAVKHGGIIIQRLKVRKGGIAIAGPGGVATAGSGGTAIVGPGGYALTHPRSLTIAGPGAKVIAIPSSVDLKEALQRTNLFDQIIPREGKVVATGPTVYYSPPT</sequence>
<dbReference type="InterPro" id="IPR031942">
    <property type="entry name" value="DUF4774"/>
</dbReference>
<name>A0A6I9VHI3_BACDO</name>
<dbReference type="OrthoDB" id="8194084at2759"/>
<evidence type="ECO:0000256" key="1">
    <source>
        <dbReference type="SAM" id="MobiDB-lite"/>
    </source>
</evidence>
<dbReference type="KEGG" id="bdr:105232793"/>
<dbReference type="GeneID" id="105232793"/>
<keyword evidence="2" id="KW-0732">Signal</keyword>
<accession>A0A6I9VHI3</accession>
<feature type="chain" id="PRO_5046803632" evidence="2">
    <location>
        <begin position="21"/>
        <end position="615"/>
    </location>
</feature>
<evidence type="ECO:0000259" key="3">
    <source>
        <dbReference type="Pfam" id="PF15999"/>
    </source>
</evidence>
<feature type="region of interest" description="Disordered" evidence="1">
    <location>
        <begin position="271"/>
        <end position="292"/>
    </location>
</feature>
<organism evidence="4 5">
    <name type="scientific">Bactrocera dorsalis</name>
    <name type="common">Oriental fruit fly</name>
    <name type="synonym">Dacus dorsalis</name>
    <dbReference type="NCBI Taxonomy" id="27457"/>
    <lineage>
        <taxon>Eukaryota</taxon>
        <taxon>Metazoa</taxon>
        <taxon>Ecdysozoa</taxon>
        <taxon>Arthropoda</taxon>
        <taxon>Hexapoda</taxon>
        <taxon>Insecta</taxon>
        <taxon>Pterygota</taxon>
        <taxon>Neoptera</taxon>
        <taxon>Endopterygota</taxon>
        <taxon>Diptera</taxon>
        <taxon>Brachycera</taxon>
        <taxon>Muscomorpha</taxon>
        <taxon>Tephritoidea</taxon>
        <taxon>Tephritidae</taxon>
        <taxon>Bactrocera</taxon>
        <taxon>Bactrocera</taxon>
    </lineage>
</organism>
<feature type="signal peptide" evidence="2">
    <location>
        <begin position="1"/>
        <end position="20"/>
    </location>
</feature>
<evidence type="ECO:0000256" key="2">
    <source>
        <dbReference type="SAM" id="SignalP"/>
    </source>
</evidence>
<feature type="region of interest" description="Disordered" evidence="1">
    <location>
        <begin position="347"/>
        <end position="366"/>
    </location>
</feature>
<keyword evidence="4" id="KW-1185">Reference proteome</keyword>
<dbReference type="InParanoid" id="A0A6I9VHI3"/>
<dbReference type="RefSeq" id="XP_011212954.2">
    <property type="nucleotide sequence ID" value="XM_011214652.4"/>
</dbReference>
<gene>
    <name evidence="5" type="primary">LOC105232793</name>
</gene>
<protein>
    <submittedName>
        <fullName evidence="5">Myb-like protein Q isoform X1</fullName>
    </submittedName>
</protein>
<feature type="compositionally biased region" description="Acidic residues" evidence="1">
    <location>
        <begin position="475"/>
        <end position="490"/>
    </location>
</feature>
<feature type="domain" description="DUF4774" evidence="3">
    <location>
        <begin position="524"/>
        <end position="577"/>
    </location>
</feature>
<feature type="compositionally biased region" description="Basic and acidic residues" evidence="1">
    <location>
        <begin position="271"/>
        <end position="288"/>
    </location>
</feature>